<keyword evidence="6" id="KW-0347">Helicase</keyword>
<dbReference type="GO" id="GO:0005524">
    <property type="term" value="F:ATP binding"/>
    <property type="evidence" value="ECO:0007669"/>
    <property type="project" value="UniProtKB-KW"/>
</dbReference>
<dbReference type="GO" id="GO:0006139">
    <property type="term" value="P:nucleobase-containing compound metabolic process"/>
    <property type="evidence" value="ECO:0007669"/>
    <property type="project" value="InterPro"/>
</dbReference>
<dbReference type="GO" id="GO:0003676">
    <property type="term" value="F:nucleic acid binding"/>
    <property type="evidence" value="ECO:0007669"/>
    <property type="project" value="InterPro"/>
</dbReference>
<dbReference type="AlphaFoldDB" id="A0A927BU77"/>
<dbReference type="InterPro" id="IPR006555">
    <property type="entry name" value="ATP-dep_Helicase_C"/>
</dbReference>
<keyword evidence="1" id="KW-0547">Nucleotide-binding</keyword>
<protein>
    <submittedName>
        <fullName evidence="6">ATP-dependent DNA helicase</fullName>
    </submittedName>
</protein>
<dbReference type="PANTHER" id="PTHR11472:SF57">
    <property type="entry name" value="ATP-DEPENDENT HELICASE YPVA-RELATED"/>
    <property type="match status" value="1"/>
</dbReference>
<dbReference type="Pfam" id="PF13307">
    <property type="entry name" value="Helicase_C_2"/>
    <property type="match status" value="1"/>
</dbReference>
<organism evidence="6 7">
    <name type="scientific">Paenibacillus sabuli</name>
    <dbReference type="NCBI Taxonomy" id="2772509"/>
    <lineage>
        <taxon>Bacteria</taxon>
        <taxon>Bacillati</taxon>
        <taxon>Bacillota</taxon>
        <taxon>Bacilli</taxon>
        <taxon>Bacillales</taxon>
        <taxon>Paenibacillaceae</taxon>
        <taxon>Paenibacillus</taxon>
    </lineage>
</organism>
<dbReference type="Proteomes" id="UP000621560">
    <property type="component" value="Unassembled WGS sequence"/>
</dbReference>
<evidence type="ECO:0000256" key="4">
    <source>
        <dbReference type="ARBA" id="ARBA00038058"/>
    </source>
</evidence>
<dbReference type="GO" id="GO:0003678">
    <property type="term" value="F:DNA helicase activity"/>
    <property type="evidence" value="ECO:0007669"/>
    <property type="project" value="TreeGrafter"/>
</dbReference>
<dbReference type="PANTHER" id="PTHR11472">
    <property type="entry name" value="DNA REPAIR DEAD HELICASE RAD3/XP-D SUBFAMILY MEMBER"/>
    <property type="match status" value="1"/>
</dbReference>
<sequence length="653" mass="74629">MARYPFAYDRSRPYMEQAGEWIADVLYERLPAAGFEVREEQIYMAYQLERAFTQRKTIFAEAGVGTGKTIVYLLYSLCYARYTGKPAIVACADESLIEQLLKPGGDLAKLERHLGLSIDARAAKAPEQYLCLDKLDYARLDEQYGTRFEALREQLPPFARQSATMQAFYPYGDRKDYPELDDAQWEMVNWDAFHDCLACPQRHRCGQTLSRAHTRAAADLIICSHDFYMEHVWTREARRREGQLPLLPEHGAVVFDEGHLLEAAAQKALTYKLRHDVFEELITRLLHGRVRKSLALRVDETIAQSETVFGWLQSQSRPVAGSERMQVLVDERLRTEMRRFRELLAVIEEELVYESGLFTLDDYQLRIVEEHLEMMQHALGLFERQEELICWVSGQGPGLSLAIMPMTVRELLQSRVFDRPMPVVFSSATLSVEGSFDYMAHSLGVGASYLSFSVPPPDPYGSRMTLVAPQWTERSDHDRSKMKAAERLLIDAGGRTLLLFPSREQLARFRQELIYCPDCAGLLFLFEGDREISHLIDAFERDESSVLCAVSLWEGLDIPGPSLSQVIVWSLPFPPHDPVFIAKRSRARDPYAEVDLPYMLLRLRQGIGRLIRSRDDRGTVAILSEELQESRHPVRASIEAVLPPGARLRYALA</sequence>
<accession>A0A927BU77</accession>
<dbReference type="SMART" id="SM00491">
    <property type="entry name" value="HELICc2"/>
    <property type="match status" value="1"/>
</dbReference>
<dbReference type="GO" id="GO:0016818">
    <property type="term" value="F:hydrolase activity, acting on acid anhydrides, in phosphorus-containing anhydrides"/>
    <property type="evidence" value="ECO:0007669"/>
    <property type="project" value="InterPro"/>
</dbReference>
<name>A0A927BU77_9BACL</name>
<evidence type="ECO:0000313" key="7">
    <source>
        <dbReference type="Proteomes" id="UP000621560"/>
    </source>
</evidence>
<keyword evidence="7" id="KW-1185">Reference proteome</keyword>
<dbReference type="SUPFAM" id="SSF52540">
    <property type="entry name" value="P-loop containing nucleoside triphosphate hydrolases"/>
    <property type="match status" value="1"/>
</dbReference>
<evidence type="ECO:0000256" key="2">
    <source>
        <dbReference type="ARBA" id="ARBA00022801"/>
    </source>
</evidence>
<gene>
    <name evidence="6" type="ORF">IDH44_17080</name>
</gene>
<comment type="similarity">
    <text evidence="4">Belongs to the helicase family. DinG subfamily.</text>
</comment>
<dbReference type="EMBL" id="JACXIZ010000028">
    <property type="protein sequence ID" value="MBD2846913.1"/>
    <property type="molecule type" value="Genomic_DNA"/>
</dbReference>
<dbReference type="RefSeq" id="WP_190919721.1">
    <property type="nucleotide sequence ID" value="NZ_JACXIZ010000028.1"/>
</dbReference>
<evidence type="ECO:0000256" key="3">
    <source>
        <dbReference type="ARBA" id="ARBA00022840"/>
    </source>
</evidence>
<dbReference type="InterPro" id="IPR045028">
    <property type="entry name" value="DinG/Rad3-like"/>
</dbReference>
<keyword evidence="2" id="KW-0378">Hydrolase</keyword>
<dbReference type="PROSITE" id="PS51193">
    <property type="entry name" value="HELICASE_ATP_BIND_2"/>
    <property type="match status" value="1"/>
</dbReference>
<evidence type="ECO:0000313" key="6">
    <source>
        <dbReference type="EMBL" id="MBD2846913.1"/>
    </source>
</evidence>
<proteinExistence type="inferred from homology"/>
<dbReference type="InterPro" id="IPR014013">
    <property type="entry name" value="Helic_SF1/SF2_ATP-bd_DinG/Rad3"/>
</dbReference>
<evidence type="ECO:0000256" key="1">
    <source>
        <dbReference type="ARBA" id="ARBA00022741"/>
    </source>
</evidence>
<evidence type="ECO:0000259" key="5">
    <source>
        <dbReference type="PROSITE" id="PS51193"/>
    </source>
</evidence>
<reference evidence="6" key="1">
    <citation type="submission" date="2020-09" db="EMBL/GenBank/DDBJ databases">
        <title>A novel bacterium of genus Paenibacillus, isolated from South China Sea.</title>
        <authorList>
            <person name="Huang H."/>
            <person name="Mo K."/>
            <person name="Hu Y."/>
        </authorList>
    </citation>
    <scope>NUCLEOTIDE SEQUENCE</scope>
    <source>
        <strain evidence="6">IB182496</strain>
    </source>
</reference>
<dbReference type="Gene3D" id="3.40.50.300">
    <property type="entry name" value="P-loop containing nucleotide triphosphate hydrolases"/>
    <property type="match status" value="2"/>
</dbReference>
<feature type="domain" description="Helicase ATP-binding" evidence="5">
    <location>
        <begin position="27"/>
        <end position="306"/>
    </location>
</feature>
<dbReference type="InterPro" id="IPR027417">
    <property type="entry name" value="P-loop_NTPase"/>
</dbReference>
<keyword evidence="3" id="KW-0067">ATP-binding</keyword>
<comment type="caution">
    <text evidence="6">The sequence shown here is derived from an EMBL/GenBank/DDBJ whole genome shotgun (WGS) entry which is preliminary data.</text>
</comment>